<evidence type="ECO:0000313" key="3">
    <source>
        <dbReference type="Proteomes" id="UP000027195"/>
    </source>
</evidence>
<dbReference type="AlphaFoldDB" id="A0A067MQU0"/>
<organism evidence="2 3">
    <name type="scientific">Botryobasidium botryosum (strain FD-172 SS1)</name>
    <dbReference type="NCBI Taxonomy" id="930990"/>
    <lineage>
        <taxon>Eukaryota</taxon>
        <taxon>Fungi</taxon>
        <taxon>Dikarya</taxon>
        <taxon>Basidiomycota</taxon>
        <taxon>Agaricomycotina</taxon>
        <taxon>Agaricomycetes</taxon>
        <taxon>Cantharellales</taxon>
        <taxon>Botryobasidiaceae</taxon>
        <taxon>Botryobasidium</taxon>
    </lineage>
</organism>
<protein>
    <submittedName>
        <fullName evidence="2">Uncharacterized protein</fullName>
    </submittedName>
</protein>
<sequence length="216" mass="23596">MDSRAPAIAIAAAVDMGIPTVDLFNPLYDPELSAREYIDWIETEYALDLVPEQLDHAKQPEESPSADFLRKIYLAFRGNEQGLPIVISDDSDDTDESPQGPELAHTSKSSRRVTFAPGTFSSSPAAVADTQLQPEGADKKRIHEPCTDPSSSTSDDSFVDIQGPVKRRRSELEHDSFSFILTPADPLRLSPVSGANLASDTSTMAFSMKKSAYIYV</sequence>
<dbReference type="Proteomes" id="UP000027195">
    <property type="component" value="Unassembled WGS sequence"/>
</dbReference>
<dbReference type="HOGENOM" id="CLU_1277439_0_0_1"/>
<reference evidence="3" key="1">
    <citation type="journal article" date="2014" name="Proc. Natl. Acad. Sci. U.S.A.">
        <title>Extensive sampling of basidiomycete genomes demonstrates inadequacy of the white-rot/brown-rot paradigm for wood decay fungi.</title>
        <authorList>
            <person name="Riley R."/>
            <person name="Salamov A.A."/>
            <person name="Brown D.W."/>
            <person name="Nagy L.G."/>
            <person name="Floudas D."/>
            <person name="Held B.W."/>
            <person name="Levasseur A."/>
            <person name="Lombard V."/>
            <person name="Morin E."/>
            <person name="Otillar R."/>
            <person name="Lindquist E.A."/>
            <person name="Sun H."/>
            <person name="LaButti K.M."/>
            <person name="Schmutz J."/>
            <person name="Jabbour D."/>
            <person name="Luo H."/>
            <person name="Baker S.E."/>
            <person name="Pisabarro A.G."/>
            <person name="Walton J.D."/>
            <person name="Blanchette R.A."/>
            <person name="Henrissat B."/>
            <person name="Martin F."/>
            <person name="Cullen D."/>
            <person name="Hibbett D.S."/>
            <person name="Grigoriev I.V."/>
        </authorList>
    </citation>
    <scope>NUCLEOTIDE SEQUENCE [LARGE SCALE GENOMIC DNA]</scope>
    <source>
        <strain evidence="3">FD-172 SS1</strain>
    </source>
</reference>
<gene>
    <name evidence="2" type="ORF">BOTBODRAFT_224627</name>
</gene>
<feature type="region of interest" description="Disordered" evidence="1">
    <location>
        <begin position="84"/>
        <end position="160"/>
    </location>
</feature>
<proteinExistence type="predicted"/>
<dbReference type="EMBL" id="KL198025">
    <property type="protein sequence ID" value="KDQ17075.1"/>
    <property type="molecule type" value="Genomic_DNA"/>
</dbReference>
<name>A0A067MQU0_BOTB1</name>
<feature type="compositionally biased region" description="Basic and acidic residues" evidence="1">
    <location>
        <begin position="136"/>
        <end position="146"/>
    </location>
</feature>
<dbReference type="InParanoid" id="A0A067MQU0"/>
<evidence type="ECO:0000256" key="1">
    <source>
        <dbReference type="SAM" id="MobiDB-lite"/>
    </source>
</evidence>
<accession>A0A067MQU0</accession>
<evidence type="ECO:0000313" key="2">
    <source>
        <dbReference type="EMBL" id="KDQ17075.1"/>
    </source>
</evidence>
<feature type="compositionally biased region" description="Low complexity" evidence="1">
    <location>
        <begin position="147"/>
        <end position="156"/>
    </location>
</feature>
<keyword evidence="3" id="KW-1185">Reference proteome</keyword>